<dbReference type="AlphaFoldDB" id="A0A645GE34"/>
<feature type="transmembrane region" description="Helical" evidence="1">
    <location>
        <begin position="32"/>
        <end position="53"/>
    </location>
</feature>
<keyword evidence="1" id="KW-0812">Transmembrane</keyword>
<keyword evidence="1" id="KW-0472">Membrane</keyword>
<protein>
    <submittedName>
        <fullName evidence="2">Uncharacterized protein</fullName>
    </submittedName>
</protein>
<name>A0A645GE34_9ZZZZ</name>
<sequence>MPDFDVTATGETLAVHMWYVMAIGLVPDRVDIANGIGALLILTILIFNLMFTIPGKILQRKMGSTGT</sequence>
<dbReference type="EMBL" id="VSSQ01073077">
    <property type="protein sequence ID" value="MPN24272.1"/>
    <property type="molecule type" value="Genomic_DNA"/>
</dbReference>
<keyword evidence="1" id="KW-1133">Transmembrane helix</keyword>
<evidence type="ECO:0000256" key="1">
    <source>
        <dbReference type="SAM" id="Phobius"/>
    </source>
</evidence>
<gene>
    <name evidence="2" type="ORF">SDC9_171667</name>
</gene>
<organism evidence="2">
    <name type="scientific">bioreactor metagenome</name>
    <dbReference type="NCBI Taxonomy" id="1076179"/>
    <lineage>
        <taxon>unclassified sequences</taxon>
        <taxon>metagenomes</taxon>
        <taxon>ecological metagenomes</taxon>
    </lineage>
</organism>
<proteinExistence type="predicted"/>
<accession>A0A645GE34</accession>
<reference evidence="2" key="1">
    <citation type="submission" date="2019-08" db="EMBL/GenBank/DDBJ databases">
        <authorList>
            <person name="Kucharzyk K."/>
            <person name="Murdoch R.W."/>
            <person name="Higgins S."/>
            <person name="Loffler F."/>
        </authorList>
    </citation>
    <scope>NUCLEOTIDE SEQUENCE</scope>
</reference>
<evidence type="ECO:0000313" key="2">
    <source>
        <dbReference type="EMBL" id="MPN24272.1"/>
    </source>
</evidence>
<comment type="caution">
    <text evidence="2">The sequence shown here is derived from an EMBL/GenBank/DDBJ whole genome shotgun (WGS) entry which is preliminary data.</text>
</comment>